<keyword evidence="1" id="KW-0732">Signal</keyword>
<feature type="signal peptide" evidence="1">
    <location>
        <begin position="1"/>
        <end position="31"/>
    </location>
</feature>
<dbReference type="RefSeq" id="WP_141655711.1">
    <property type="nucleotide sequence ID" value="NZ_CYHF01000002.1"/>
</dbReference>
<dbReference type="SUPFAM" id="SSF49899">
    <property type="entry name" value="Concanavalin A-like lectins/glucanases"/>
    <property type="match status" value="1"/>
</dbReference>
<evidence type="ECO:0000313" key="2">
    <source>
        <dbReference type="EMBL" id="CUA94317.1"/>
    </source>
</evidence>
<dbReference type="InterPro" id="IPR013320">
    <property type="entry name" value="ConA-like_dom_sf"/>
</dbReference>
<protein>
    <submittedName>
        <fullName evidence="2">Tfp pilus assembly protein, tip-associated adhesin PilY1</fullName>
    </submittedName>
</protein>
<organism evidence="2 3">
    <name type="scientific">Thiomonas bhubaneswarensis</name>
    <dbReference type="NCBI Taxonomy" id="339866"/>
    <lineage>
        <taxon>Bacteria</taxon>
        <taxon>Pseudomonadati</taxon>
        <taxon>Pseudomonadota</taxon>
        <taxon>Betaproteobacteria</taxon>
        <taxon>Burkholderiales</taxon>
        <taxon>Thiomonas</taxon>
    </lineage>
</organism>
<dbReference type="OrthoDB" id="7156875at2"/>
<keyword evidence="3" id="KW-1185">Reference proteome</keyword>
<sequence>MTTPSRLRRVLTWLSAGVALSGVLVFALAQAQTTNILQEDFTGAAPNLNWYSFGGACLTAGSATNSGPSGASNTGIPACLGDSYYAKGVLSYGATPTTPAQTQTGLTNNQDSVGQGALRLTNGCATVKGKKVCYYQQSGAIILANEYSSNQGIRVSFTTYTYGGDNAGGHGADGIGFYILNGSATPNVGAWGGSLGYSCSNTNSPYDGMTGAYLGLGMDEYGNFLNQGDNTGTGINPTYSGGPTNQLNPGEIGIRGYGNVNLAALRAINPNATVSDVQNTCKNGGKYSYGGKTYTFPDYAMVPGNYPTGLTIANESATTRSQATPITYTLEITPNGLLSLWYKYNATSTVGGFGKQVLNSVSIADPTLYGPMPQSFLFGFGASTGGSDNVHEITCFQVVPATQAVTSPVAPVSISGGSYIYSLSSDPDPIAGHVQAFQTVATPTSSASAPLGTATGTPVWDAGDSTHMSASMRAASLYSTSATPTGGTVGSGTTPLLTSLDSAAFGTWTTSSCLPSGSTGIGIIQQYTIDPNYTYNGNNGTCSYLAGRKAGWMLGGMSSNDSAAFMGPPGNANILSLPGYVAFAQANKNREKAVLFTSNDGFLYAIDATSGNLIWGWMPRPFVASLGNAFGLVGATCGNPNANGACFDGQFVTTDAVNTTTNPTASNWATYVVGTAAGGSYHYALKLSTNTAGAPMPSGQTWGVRVTGGSSPQEQAPVIATINGQQYALFTVNTTTNGTTTSKLYEVNVATGAGAASPATLPFVASSSITYIPATGTVWMGDASGGVWSLNLSGSASSDVAGATKVATMSPAAAVQYVGYTEISGLPYLWAASANEIEAFALSGANATPIWASTGGSSPQGFLGNGSGGLTSNSAVMGLQTGGQISAAPALINGVLVVPVYVPPTGSCGEVGTGYYDLFDLVSGGLPKIPITYKNNAVTNGIISLGLGIPYTPSYTVTASGTLVYPGNSQPPSPTQGINPIEFGGSVMNKPIAWRQY</sequence>
<dbReference type="AlphaFoldDB" id="A0A0K6HTF3"/>
<name>A0A0K6HTF3_9BURK</name>
<accession>A0A0K6HTF3</accession>
<feature type="chain" id="PRO_5005504318" evidence="1">
    <location>
        <begin position="32"/>
        <end position="997"/>
    </location>
</feature>
<proteinExistence type="predicted"/>
<dbReference type="Proteomes" id="UP000183649">
    <property type="component" value="Unassembled WGS sequence"/>
</dbReference>
<dbReference type="Gene3D" id="2.60.120.200">
    <property type="match status" value="1"/>
</dbReference>
<dbReference type="STRING" id="339866.GCA_001418255_00565"/>
<evidence type="ECO:0000256" key="1">
    <source>
        <dbReference type="SAM" id="SignalP"/>
    </source>
</evidence>
<gene>
    <name evidence="2" type="ORF">Ga0061069_10241</name>
</gene>
<evidence type="ECO:0000313" key="3">
    <source>
        <dbReference type="Proteomes" id="UP000183649"/>
    </source>
</evidence>
<reference evidence="3" key="1">
    <citation type="submission" date="2015-08" db="EMBL/GenBank/DDBJ databases">
        <authorList>
            <person name="Varghese N."/>
        </authorList>
    </citation>
    <scope>NUCLEOTIDE SEQUENCE [LARGE SCALE GENOMIC DNA]</scope>
    <source>
        <strain evidence="3">DSM 18181</strain>
    </source>
</reference>
<dbReference type="EMBL" id="CYHF01000002">
    <property type="protein sequence ID" value="CUA94317.1"/>
    <property type="molecule type" value="Genomic_DNA"/>
</dbReference>